<evidence type="ECO:0000313" key="3">
    <source>
        <dbReference type="EMBL" id="CAF1423829.1"/>
    </source>
</evidence>
<feature type="repeat" description="NHL" evidence="2">
    <location>
        <begin position="252"/>
        <end position="295"/>
    </location>
</feature>
<evidence type="ECO:0008006" key="6">
    <source>
        <dbReference type="Google" id="ProtNLM"/>
    </source>
</evidence>
<keyword evidence="5" id="KW-1185">Reference proteome</keyword>
<dbReference type="InterPro" id="IPR011042">
    <property type="entry name" value="6-blade_b-propeller_TolB-like"/>
</dbReference>
<dbReference type="Gene3D" id="2.120.10.30">
    <property type="entry name" value="TolB, C-terminal domain"/>
    <property type="match status" value="2"/>
</dbReference>
<keyword evidence="1" id="KW-0677">Repeat</keyword>
<dbReference type="PANTHER" id="PTHR24104:SF25">
    <property type="entry name" value="PROTEIN LIN-41"/>
    <property type="match status" value="1"/>
</dbReference>
<dbReference type="EMBL" id="CAJOBC010083697">
    <property type="protein sequence ID" value="CAF4305504.1"/>
    <property type="molecule type" value="Genomic_DNA"/>
</dbReference>
<accession>A0A815MIR4</accession>
<organism evidence="3 5">
    <name type="scientific">Didymodactylos carnosus</name>
    <dbReference type="NCBI Taxonomy" id="1234261"/>
    <lineage>
        <taxon>Eukaryota</taxon>
        <taxon>Metazoa</taxon>
        <taxon>Spiralia</taxon>
        <taxon>Gnathifera</taxon>
        <taxon>Rotifera</taxon>
        <taxon>Eurotatoria</taxon>
        <taxon>Bdelloidea</taxon>
        <taxon>Philodinida</taxon>
        <taxon>Philodinidae</taxon>
        <taxon>Didymodactylos</taxon>
    </lineage>
</organism>
<protein>
    <recommendedName>
        <fullName evidence="6">NHL repeat containing protein</fullName>
    </recommendedName>
</protein>
<dbReference type="InterPro" id="IPR050952">
    <property type="entry name" value="TRIM-NHL_E3_ligases"/>
</dbReference>
<comment type="caution">
    <text evidence="3">The sequence shown here is derived from an EMBL/GenBank/DDBJ whole genome shotgun (WGS) entry which is preliminary data.</text>
</comment>
<dbReference type="PANTHER" id="PTHR24104">
    <property type="entry name" value="E3 UBIQUITIN-PROTEIN LIGASE NHLRC1-RELATED"/>
    <property type="match status" value="1"/>
</dbReference>
<feature type="repeat" description="NHL" evidence="2">
    <location>
        <begin position="305"/>
        <end position="348"/>
    </location>
</feature>
<name>A0A815MIR4_9BILA</name>
<evidence type="ECO:0000256" key="1">
    <source>
        <dbReference type="ARBA" id="ARBA00022737"/>
    </source>
</evidence>
<evidence type="ECO:0000256" key="2">
    <source>
        <dbReference type="PROSITE-ProRule" id="PRU00504"/>
    </source>
</evidence>
<evidence type="ECO:0000313" key="5">
    <source>
        <dbReference type="Proteomes" id="UP000663829"/>
    </source>
</evidence>
<dbReference type="PROSITE" id="PS51125">
    <property type="entry name" value="NHL"/>
    <property type="match status" value="2"/>
</dbReference>
<reference evidence="3" key="1">
    <citation type="submission" date="2021-02" db="EMBL/GenBank/DDBJ databases">
        <authorList>
            <person name="Nowell W R."/>
        </authorList>
    </citation>
    <scope>NUCLEOTIDE SEQUENCE</scope>
</reference>
<dbReference type="InterPro" id="IPR001258">
    <property type="entry name" value="NHL_repeat"/>
</dbReference>
<gene>
    <name evidence="3" type="ORF">GPM918_LOCUS33788</name>
    <name evidence="4" type="ORF">SRO942_LOCUS34476</name>
</gene>
<dbReference type="CDD" id="cd05819">
    <property type="entry name" value="NHL"/>
    <property type="match status" value="1"/>
</dbReference>
<dbReference type="OrthoDB" id="10044505at2759"/>
<dbReference type="AlphaFoldDB" id="A0A815MIR4"/>
<dbReference type="Proteomes" id="UP000663829">
    <property type="component" value="Unassembled WGS sequence"/>
</dbReference>
<dbReference type="EMBL" id="CAJNOQ010018268">
    <property type="protein sequence ID" value="CAF1423829.1"/>
    <property type="molecule type" value="Genomic_DNA"/>
</dbReference>
<proteinExistence type="predicted"/>
<dbReference type="GO" id="GO:0008270">
    <property type="term" value="F:zinc ion binding"/>
    <property type="evidence" value="ECO:0007669"/>
    <property type="project" value="UniProtKB-KW"/>
</dbReference>
<dbReference type="SUPFAM" id="SSF101898">
    <property type="entry name" value="NHL repeat"/>
    <property type="match status" value="1"/>
</dbReference>
<sequence length="348" mass="37833">MELVNRCDSLYSHYLFIQVTHLHRVSFEGHPQWNTTGVTIAGTTSISGGAMTLLAQPHGIFIDPLTDLLYIADRFNHRIQQYQFLTNGTTLINTVAGTSQVSGCTLSLLYEPTAVSVDKQQNLYIADLRNHRILYWPQGATSGVTIVGSQSCVYGSTLNLLGYPINILIDSTGTNLYISDWNNNRVIKRIGLNSSFGIVVAGGNGGGNSEIQTFNPWGLYLNESSNTMFIINNGGNTIQKWHLGDQNGTFLVGTPGISGSNASQFYNPSQIIADSFGNLYVSDTSNHRIQMFHKSNSYGTGITIAGVTGSAGSTGQRLHSPNGLAFDSNMNLFVADALNNRVQKFTLF</sequence>
<evidence type="ECO:0000313" key="4">
    <source>
        <dbReference type="EMBL" id="CAF4305504.1"/>
    </source>
</evidence>
<dbReference type="Proteomes" id="UP000681722">
    <property type="component" value="Unassembled WGS sequence"/>
</dbReference>